<reference evidence="3 4" key="1">
    <citation type="submission" date="2016-03" db="EMBL/GenBank/DDBJ databases">
        <authorList>
            <person name="Ploux O."/>
        </authorList>
    </citation>
    <scope>NUCLEOTIDE SEQUENCE [LARGE SCALE GENOMIC DNA]</scope>
    <source>
        <strain evidence="3 4">UAMH 11012</strain>
    </source>
</reference>
<dbReference type="EMBL" id="FJOG01000035">
    <property type="protein sequence ID" value="CZR66205.1"/>
    <property type="molecule type" value="Genomic_DNA"/>
</dbReference>
<feature type="region of interest" description="Disordered" evidence="1">
    <location>
        <begin position="1"/>
        <end position="54"/>
    </location>
</feature>
<name>A0A1L7XMC8_9HELO</name>
<evidence type="ECO:0000259" key="2">
    <source>
        <dbReference type="Pfam" id="PF20150"/>
    </source>
</evidence>
<feature type="domain" description="2EXR" evidence="2">
    <location>
        <begin position="56"/>
        <end position="132"/>
    </location>
</feature>
<keyword evidence="4" id="KW-1185">Reference proteome</keyword>
<evidence type="ECO:0000313" key="4">
    <source>
        <dbReference type="Proteomes" id="UP000184330"/>
    </source>
</evidence>
<evidence type="ECO:0000256" key="1">
    <source>
        <dbReference type="SAM" id="MobiDB-lite"/>
    </source>
</evidence>
<protein>
    <recommendedName>
        <fullName evidence="2">2EXR domain-containing protein</fullName>
    </recommendedName>
</protein>
<proteinExistence type="predicted"/>
<feature type="compositionally biased region" description="Acidic residues" evidence="1">
    <location>
        <begin position="228"/>
        <end position="242"/>
    </location>
</feature>
<dbReference type="Pfam" id="PF20150">
    <property type="entry name" value="2EXR"/>
    <property type="match status" value="1"/>
</dbReference>
<feature type="region of interest" description="Disordered" evidence="1">
    <location>
        <begin position="226"/>
        <end position="248"/>
    </location>
</feature>
<organism evidence="3 4">
    <name type="scientific">Phialocephala subalpina</name>
    <dbReference type="NCBI Taxonomy" id="576137"/>
    <lineage>
        <taxon>Eukaryota</taxon>
        <taxon>Fungi</taxon>
        <taxon>Dikarya</taxon>
        <taxon>Ascomycota</taxon>
        <taxon>Pezizomycotina</taxon>
        <taxon>Leotiomycetes</taxon>
        <taxon>Helotiales</taxon>
        <taxon>Mollisiaceae</taxon>
        <taxon>Phialocephala</taxon>
        <taxon>Phialocephala fortinii species complex</taxon>
    </lineage>
</organism>
<accession>A0A1L7XMC8</accession>
<dbReference type="AlphaFoldDB" id="A0A1L7XMC8"/>
<evidence type="ECO:0000313" key="3">
    <source>
        <dbReference type="EMBL" id="CZR66205.1"/>
    </source>
</evidence>
<feature type="compositionally biased region" description="Basic and acidic residues" evidence="1">
    <location>
        <begin position="11"/>
        <end position="30"/>
    </location>
</feature>
<gene>
    <name evidence="3" type="ORF">PAC_16106</name>
</gene>
<sequence length="289" mass="33141">MMQQHNVSAKTKMDPNDSTEKQQRGEKSAQEEETTATYSVTVADPKLTEHPDNSKQERLVHLHYKHDDGGTWKNAEPYYWSPITIPSVLHTCMQSRHEAKEHYELTFACRSVSRHDSPPPARIYFDPTVDILFITTRGVPEICQISPPFPLNPPNLAKKAEVVKNLFLKKDFGHEIMGSDKVRTVAVDFGVLREMWSSRRFVRKMIADLGYASQWKQLETFVVPLDRSDEEEDGDSDEEDGGSDEKEVPQIVEVGILDVSQVQQDINKEIVEAFFNPRVLSFKYFKRPS</sequence>
<dbReference type="InterPro" id="IPR045518">
    <property type="entry name" value="2EXR"/>
</dbReference>
<dbReference type="Proteomes" id="UP000184330">
    <property type="component" value="Unassembled WGS sequence"/>
</dbReference>